<gene>
    <name evidence="1" type="ORF">BHW43_07915</name>
</gene>
<dbReference type="EMBL" id="MNTG01000035">
    <property type="protein sequence ID" value="OLA37002.1"/>
    <property type="molecule type" value="Genomic_DNA"/>
</dbReference>
<organism evidence="1 2">
    <name type="scientific">Phascolarctobacterium succinatutens</name>
    <dbReference type="NCBI Taxonomy" id="626940"/>
    <lineage>
        <taxon>Bacteria</taxon>
        <taxon>Bacillati</taxon>
        <taxon>Bacillota</taxon>
        <taxon>Negativicutes</taxon>
        <taxon>Acidaminococcales</taxon>
        <taxon>Acidaminococcaceae</taxon>
        <taxon>Phascolarctobacterium</taxon>
    </lineage>
</organism>
<comment type="caution">
    <text evidence="1">The sequence shown here is derived from an EMBL/GenBank/DDBJ whole genome shotgun (WGS) entry which is preliminary data.</text>
</comment>
<evidence type="ECO:0000313" key="2">
    <source>
        <dbReference type="Proteomes" id="UP000186777"/>
    </source>
</evidence>
<dbReference type="AlphaFoldDB" id="A0A1Q6R3P5"/>
<name>A0A1Q6R3P5_9FIRM</name>
<protein>
    <submittedName>
        <fullName evidence="1">Uncharacterized protein</fullName>
    </submittedName>
</protein>
<evidence type="ECO:0000313" key="1">
    <source>
        <dbReference type="EMBL" id="OLA37002.1"/>
    </source>
</evidence>
<reference evidence="1 2" key="1">
    <citation type="journal article" date="2016" name="Nat. Biotechnol.">
        <title>Measurement of bacterial replication rates in microbial communities.</title>
        <authorList>
            <person name="Brown C.T."/>
            <person name="Olm M.R."/>
            <person name="Thomas B.C."/>
            <person name="Banfield J.F."/>
        </authorList>
    </citation>
    <scope>NUCLEOTIDE SEQUENCE [LARGE SCALE GENOMIC DNA]</scope>
    <source>
        <strain evidence="1">46_33</strain>
    </source>
</reference>
<dbReference type="Proteomes" id="UP000186777">
    <property type="component" value="Unassembled WGS sequence"/>
</dbReference>
<proteinExistence type="predicted"/>
<accession>A0A1Q6R3P5</accession>
<sequence length="67" mass="7935">MENVMTFTKIVISHSACLRQYFYDFIFNCSIREIFSTKSGASGELRIAFRQFMCYTFLKIKALLEQF</sequence>